<reference evidence="5 6" key="1">
    <citation type="submission" date="2018-05" db="EMBL/GenBank/DDBJ databases">
        <title>Genomic Encyclopedia of Type Strains, Phase IV (KMG-IV): sequencing the most valuable type-strain genomes for metagenomic binning, comparative biology and taxonomic classification.</title>
        <authorList>
            <person name="Goeker M."/>
        </authorList>
    </citation>
    <scope>NUCLEOTIDE SEQUENCE [LARGE SCALE GENOMIC DNA]</scope>
    <source>
        <strain evidence="5 6">DSM 24906</strain>
    </source>
</reference>
<dbReference type="InterPro" id="IPR036390">
    <property type="entry name" value="WH_DNA-bd_sf"/>
</dbReference>
<dbReference type="PROSITE" id="PS50949">
    <property type="entry name" value="HTH_GNTR"/>
    <property type="match status" value="1"/>
</dbReference>
<protein>
    <submittedName>
        <fullName evidence="5">GntR family transcriptional regulator</fullName>
    </submittedName>
</protein>
<dbReference type="SMART" id="SM00345">
    <property type="entry name" value="HTH_GNTR"/>
    <property type="match status" value="1"/>
</dbReference>
<keyword evidence="6" id="KW-1185">Reference proteome</keyword>
<keyword evidence="1" id="KW-0805">Transcription regulation</keyword>
<dbReference type="RefSeq" id="WP_158274719.1">
    <property type="nucleotide sequence ID" value="NZ_QGGI01000001.1"/>
</dbReference>
<evidence type="ECO:0000313" key="5">
    <source>
        <dbReference type="EMBL" id="PWJ96438.1"/>
    </source>
</evidence>
<dbReference type="SUPFAM" id="SSF46785">
    <property type="entry name" value="Winged helix' DNA-binding domain"/>
    <property type="match status" value="1"/>
</dbReference>
<gene>
    <name evidence="5" type="ORF">C7380_1019</name>
</gene>
<dbReference type="CDD" id="cd07377">
    <property type="entry name" value="WHTH_GntR"/>
    <property type="match status" value="1"/>
</dbReference>
<dbReference type="SUPFAM" id="SSF64288">
    <property type="entry name" value="Chorismate lyase-like"/>
    <property type="match status" value="1"/>
</dbReference>
<accession>A0AA45C900</accession>
<dbReference type="InterPro" id="IPR011663">
    <property type="entry name" value="UTRA"/>
</dbReference>
<dbReference type="SMART" id="SM00866">
    <property type="entry name" value="UTRA"/>
    <property type="match status" value="1"/>
</dbReference>
<dbReference type="PANTHER" id="PTHR44846">
    <property type="entry name" value="MANNOSYL-D-GLYCERATE TRANSPORT/METABOLISM SYSTEM REPRESSOR MNGR-RELATED"/>
    <property type="match status" value="1"/>
</dbReference>
<evidence type="ECO:0000256" key="2">
    <source>
        <dbReference type="ARBA" id="ARBA00023125"/>
    </source>
</evidence>
<dbReference type="Proteomes" id="UP000245921">
    <property type="component" value="Unassembled WGS sequence"/>
</dbReference>
<evidence type="ECO:0000259" key="4">
    <source>
        <dbReference type="PROSITE" id="PS50949"/>
    </source>
</evidence>
<comment type="caution">
    <text evidence="5">The sequence shown here is derived from an EMBL/GenBank/DDBJ whole genome shotgun (WGS) entry which is preliminary data.</text>
</comment>
<dbReference type="InterPro" id="IPR050679">
    <property type="entry name" value="Bact_HTH_transcr_reg"/>
</dbReference>
<dbReference type="InterPro" id="IPR000524">
    <property type="entry name" value="Tscrpt_reg_HTH_GntR"/>
</dbReference>
<dbReference type="GO" id="GO:0045892">
    <property type="term" value="P:negative regulation of DNA-templated transcription"/>
    <property type="evidence" value="ECO:0007669"/>
    <property type="project" value="TreeGrafter"/>
</dbReference>
<dbReference type="InterPro" id="IPR028978">
    <property type="entry name" value="Chorismate_lyase_/UTRA_dom_sf"/>
</dbReference>
<dbReference type="AlphaFoldDB" id="A0AA45C900"/>
<dbReference type="GO" id="GO:0003677">
    <property type="term" value="F:DNA binding"/>
    <property type="evidence" value="ECO:0007669"/>
    <property type="project" value="UniProtKB-KW"/>
</dbReference>
<evidence type="ECO:0000256" key="3">
    <source>
        <dbReference type="ARBA" id="ARBA00023163"/>
    </source>
</evidence>
<keyword evidence="2" id="KW-0238">DNA-binding</keyword>
<proteinExistence type="predicted"/>
<feature type="domain" description="HTH gntR-type" evidence="4">
    <location>
        <begin position="4"/>
        <end position="72"/>
    </location>
</feature>
<dbReference type="PANTHER" id="PTHR44846:SF1">
    <property type="entry name" value="MANNOSYL-D-GLYCERATE TRANSPORT_METABOLISM SYSTEM REPRESSOR MNGR-RELATED"/>
    <property type="match status" value="1"/>
</dbReference>
<dbReference type="PRINTS" id="PR00035">
    <property type="entry name" value="HTHGNTR"/>
</dbReference>
<keyword evidence="3" id="KW-0804">Transcription</keyword>
<dbReference type="Pfam" id="PF00392">
    <property type="entry name" value="GntR"/>
    <property type="match status" value="1"/>
</dbReference>
<evidence type="ECO:0000313" key="6">
    <source>
        <dbReference type="Proteomes" id="UP000245921"/>
    </source>
</evidence>
<dbReference type="GO" id="GO:0003700">
    <property type="term" value="F:DNA-binding transcription factor activity"/>
    <property type="evidence" value="ECO:0007669"/>
    <property type="project" value="InterPro"/>
</dbReference>
<dbReference type="Gene3D" id="1.10.10.10">
    <property type="entry name" value="Winged helix-like DNA-binding domain superfamily/Winged helix DNA-binding domain"/>
    <property type="match status" value="1"/>
</dbReference>
<dbReference type="InterPro" id="IPR036388">
    <property type="entry name" value="WH-like_DNA-bd_sf"/>
</dbReference>
<sequence length="231" mass="27298">MKKNPLYEDISILLESMINSNEYKIGDKIPGDIQLMNKFKVSRETIRRAINILVEEGYVVRRPGKGTFISKKDGINDSIGEKISFTKEIIKMGYVPKNKIISFNKVKNNKKLFQNEEYLYRIIKIRYASEIPFAYEESYLPFSKVGDIDEDMIKDSMHYFLSKKKNFIYKKMEQEIKPVLIDSPISEYLNTKRIPGIKLSRKIFDEKNDIFLYLKFIFRGDIYTFKSVVKF</sequence>
<dbReference type="EMBL" id="QGGI01000001">
    <property type="protein sequence ID" value="PWJ96438.1"/>
    <property type="molecule type" value="Genomic_DNA"/>
</dbReference>
<evidence type="ECO:0000256" key="1">
    <source>
        <dbReference type="ARBA" id="ARBA00023015"/>
    </source>
</evidence>
<dbReference type="Pfam" id="PF07702">
    <property type="entry name" value="UTRA"/>
    <property type="match status" value="1"/>
</dbReference>
<name>A0AA45C900_9BACT</name>
<dbReference type="Gene3D" id="3.40.1410.10">
    <property type="entry name" value="Chorismate lyase-like"/>
    <property type="match status" value="1"/>
</dbReference>
<organism evidence="5 6">
    <name type="scientific">Oceanotoga teriensis</name>
    <dbReference type="NCBI Taxonomy" id="515440"/>
    <lineage>
        <taxon>Bacteria</taxon>
        <taxon>Thermotogati</taxon>
        <taxon>Thermotogota</taxon>
        <taxon>Thermotogae</taxon>
        <taxon>Petrotogales</taxon>
        <taxon>Petrotogaceae</taxon>
        <taxon>Oceanotoga</taxon>
    </lineage>
</organism>